<evidence type="ECO:0000256" key="4">
    <source>
        <dbReference type="ARBA" id="ARBA00022824"/>
    </source>
</evidence>
<dbReference type="GO" id="GO:0043005">
    <property type="term" value="C:neuron projection"/>
    <property type="evidence" value="ECO:0007669"/>
    <property type="project" value="TreeGrafter"/>
</dbReference>
<keyword evidence="11" id="KW-1185">Reference proteome</keyword>
<evidence type="ECO:0000313" key="11">
    <source>
        <dbReference type="Proteomes" id="UP001209878"/>
    </source>
</evidence>
<dbReference type="EMBL" id="JAODUO010001608">
    <property type="protein sequence ID" value="KAK2161015.1"/>
    <property type="molecule type" value="Genomic_DNA"/>
</dbReference>
<dbReference type="InterPro" id="IPR032763">
    <property type="entry name" value="RIC3_N"/>
</dbReference>
<evidence type="ECO:0000259" key="9">
    <source>
        <dbReference type="Pfam" id="PF15361"/>
    </source>
</evidence>
<feature type="domain" description="Resistance to inhibitors of cholinesterase protein 3 N-terminal" evidence="9">
    <location>
        <begin position="45"/>
        <end position="180"/>
    </location>
</feature>
<dbReference type="Proteomes" id="UP001209878">
    <property type="component" value="Unassembled WGS sequence"/>
</dbReference>
<comment type="caution">
    <text evidence="10">The sequence shown here is derived from an EMBL/GenBank/DDBJ whole genome shotgun (WGS) entry which is preliminary data.</text>
</comment>
<dbReference type="Pfam" id="PF15361">
    <property type="entry name" value="RIC3"/>
    <property type="match status" value="1"/>
</dbReference>
<organism evidence="10 11">
    <name type="scientific">Ridgeia piscesae</name>
    <name type="common">Tubeworm</name>
    <dbReference type="NCBI Taxonomy" id="27915"/>
    <lineage>
        <taxon>Eukaryota</taxon>
        <taxon>Metazoa</taxon>
        <taxon>Spiralia</taxon>
        <taxon>Lophotrochozoa</taxon>
        <taxon>Annelida</taxon>
        <taxon>Polychaeta</taxon>
        <taxon>Sedentaria</taxon>
        <taxon>Canalipalpata</taxon>
        <taxon>Sabellida</taxon>
        <taxon>Siboglinidae</taxon>
        <taxon>Ridgeia</taxon>
    </lineage>
</organism>
<dbReference type="GO" id="GO:0043025">
    <property type="term" value="C:neuronal cell body"/>
    <property type="evidence" value="ECO:0007669"/>
    <property type="project" value="TreeGrafter"/>
</dbReference>
<feature type="transmembrane region" description="Helical" evidence="8">
    <location>
        <begin position="72"/>
        <end position="91"/>
    </location>
</feature>
<dbReference type="GO" id="GO:0034394">
    <property type="term" value="P:protein localization to cell surface"/>
    <property type="evidence" value="ECO:0007669"/>
    <property type="project" value="TreeGrafter"/>
</dbReference>
<dbReference type="PANTHER" id="PTHR21723:SF3">
    <property type="entry name" value="PROTEIN RIC-3"/>
    <property type="match status" value="1"/>
</dbReference>
<reference evidence="10" key="1">
    <citation type="journal article" date="2023" name="Mol. Biol. Evol.">
        <title>Third-Generation Sequencing Reveals the Adaptive Role of the Epigenome in Three Deep-Sea Polychaetes.</title>
        <authorList>
            <person name="Perez M."/>
            <person name="Aroh O."/>
            <person name="Sun Y."/>
            <person name="Lan Y."/>
            <person name="Juniper S.K."/>
            <person name="Young C.R."/>
            <person name="Angers B."/>
            <person name="Qian P.Y."/>
        </authorList>
    </citation>
    <scope>NUCLEOTIDE SEQUENCE</scope>
    <source>
        <strain evidence="10">R07B-5</strain>
    </source>
</reference>
<keyword evidence="6 8" id="KW-0472">Membrane</keyword>
<evidence type="ECO:0000256" key="8">
    <source>
        <dbReference type="SAM" id="Phobius"/>
    </source>
</evidence>
<sequence length="378" mass="41034">MFGATPAHHVDDDMFRSARPGSIHKTGKGGKHKNGPGDDFPPHMRGGPHPGMRAAAEMKKQMAPPGGNSGRGMMGIVLPMYAVGIVIYLIYTLTKVFGGKKKGDDDYLTSHFKEETKKKKRHRSDEDGDQASQYRKVKQSQKDLEKLLIKADKDDLSECDMRDLRHRLLDTERQMTRILQAMQDVHEKVADLSSGLSDSDDSEGSVGEQMQKLERLVQRRRHPKTTVDASQEQKPTAADNVAGSSPEDGDVEKVVDSSPDARDGEKMSDSSPSMESFEFISGKQESEKCSVPDGTPVTETIGLMEATSPNEDASRDYVAACCTRLMTDAGQGSGDIDLDASEGAVGTEEMIPGCEAGESGDHSELRKRASAVTGDDGK</sequence>
<feature type="region of interest" description="Disordered" evidence="7">
    <location>
        <begin position="115"/>
        <end position="139"/>
    </location>
</feature>
<comment type="subcellular location">
    <subcellularLocation>
        <location evidence="1">Endoplasmic reticulum membrane</location>
    </subcellularLocation>
</comment>
<keyword evidence="3 8" id="KW-0812">Transmembrane</keyword>
<protein>
    <recommendedName>
        <fullName evidence="9">Resistance to inhibitors of cholinesterase protein 3 N-terminal domain-containing protein</fullName>
    </recommendedName>
</protein>
<dbReference type="GO" id="GO:0005789">
    <property type="term" value="C:endoplasmic reticulum membrane"/>
    <property type="evidence" value="ECO:0007669"/>
    <property type="project" value="UniProtKB-SubCell"/>
</dbReference>
<feature type="region of interest" description="Disordered" evidence="7">
    <location>
        <begin position="351"/>
        <end position="378"/>
    </location>
</feature>
<evidence type="ECO:0000256" key="7">
    <source>
        <dbReference type="SAM" id="MobiDB-lite"/>
    </source>
</evidence>
<feature type="compositionally biased region" description="Basic residues" evidence="7">
    <location>
        <begin position="25"/>
        <end position="34"/>
    </location>
</feature>
<evidence type="ECO:0000256" key="6">
    <source>
        <dbReference type="ARBA" id="ARBA00023136"/>
    </source>
</evidence>
<dbReference type="GO" id="GO:0045202">
    <property type="term" value="C:synapse"/>
    <property type="evidence" value="ECO:0007669"/>
    <property type="project" value="GOC"/>
</dbReference>
<dbReference type="PANTHER" id="PTHR21723">
    <property type="entry name" value="RESISTANCE TO INHIBITORS OF CHOLINESTERASE PROTEIN 3 RIC3"/>
    <property type="match status" value="1"/>
</dbReference>
<dbReference type="GO" id="GO:0007271">
    <property type="term" value="P:synaptic transmission, cholinergic"/>
    <property type="evidence" value="ECO:0007669"/>
    <property type="project" value="TreeGrafter"/>
</dbReference>
<gene>
    <name evidence="10" type="ORF">NP493_1608g00009</name>
</gene>
<feature type="region of interest" description="Disordered" evidence="7">
    <location>
        <begin position="190"/>
        <end position="209"/>
    </location>
</feature>
<comment type="similarity">
    <text evidence="2">Belongs to the ric-3 family.</text>
</comment>
<evidence type="ECO:0000256" key="5">
    <source>
        <dbReference type="ARBA" id="ARBA00022989"/>
    </source>
</evidence>
<evidence type="ECO:0000256" key="3">
    <source>
        <dbReference type="ARBA" id="ARBA00022692"/>
    </source>
</evidence>
<proteinExistence type="inferred from homology"/>
<feature type="region of interest" description="Disordered" evidence="7">
    <location>
        <begin position="1"/>
        <end position="52"/>
    </location>
</feature>
<keyword evidence="4" id="KW-0256">Endoplasmic reticulum</keyword>
<dbReference type="InterPro" id="IPR026160">
    <property type="entry name" value="Ric3"/>
</dbReference>
<evidence type="ECO:0000256" key="1">
    <source>
        <dbReference type="ARBA" id="ARBA00004586"/>
    </source>
</evidence>
<accession>A0AAD9JYE3</accession>
<feature type="region of interest" description="Disordered" evidence="7">
    <location>
        <begin position="214"/>
        <end position="298"/>
    </location>
</feature>
<feature type="compositionally biased region" description="Low complexity" evidence="7">
    <location>
        <begin position="43"/>
        <end position="52"/>
    </location>
</feature>
<evidence type="ECO:0000313" key="10">
    <source>
        <dbReference type="EMBL" id="KAK2161015.1"/>
    </source>
</evidence>
<name>A0AAD9JYE3_RIDPI</name>
<feature type="compositionally biased region" description="Basic and acidic residues" evidence="7">
    <location>
        <begin position="251"/>
        <end position="268"/>
    </location>
</feature>
<evidence type="ECO:0000256" key="2">
    <source>
        <dbReference type="ARBA" id="ARBA00008538"/>
    </source>
</evidence>
<dbReference type="AlphaFoldDB" id="A0AAD9JYE3"/>
<keyword evidence="5 8" id="KW-1133">Transmembrane helix</keyword>